<dbReference type="InterPro" id="IPR032710">
    <property type="entry name" value="NTF2-like_dom_sf"/>
</dbReference>
<dbReference type="Proteomes" id="UP001180840">
    <property type="component" value="Unassembled WGS sequence"/>
</dbReference>
<sequence>MKRGSALLAVIMMMAGLVVACTPKPVQAGPVAESFLAAFAARDADAMTGLVDDPAAARAVIDQTWEGLQAESLEISEPEITQEENLATASYDVVWRLPRDRELSYRTRLMLTQTGGEWTVRWQPTLVHPQLGANQHLELRAVIPEKASVVSSDGAELMRPGVVHRLLVDTDALDDADATARAISAALARARRDDETVRTLDARQLAESLTGATGRFSVTTIDSRQAAGVAAELAGRPEVILNEEAAMITTDPGFAPDLMARVAPLVADRLDGTAGWQVAIVNSDRAALGTVAYTAPEPAAAIHVSLDRSAQLAAEEAMDGLPEGAQGMLVAMRPSTGEILAVAQTRAADAEGNLALMGQYPPGSIFKIVTAAAGVQLQGMRTTDVVGCPGTQNIFGRVVTNYQGFSLGNTPFENAFAQSCNTTFADMSTRLEPGQLKEMGKAMGLGIDYAIPGLDTMTGSIPVGETPLERTEAGYGQGHDLASPFGFTIVSSTVAAGQRPTPYLIEGETTTASETPEGPSPEAIDQVRQMMRAVVTSGTARGMTAVGEIHGKTGEAEVNDGSHAWFTGYRDDLAFTTLVVYGGGSTISVLATDRFLNRLDELKAGPEQAPPPGPESEPSTP</sequence>
<evidence type="ECO:0000259" key="3">
    <source>
        <dbReference type="Pfam" id="PF00905"/>
    </source>
</evidence>
<dbReference type="Pfam" id="PF05223">
    <property type="entry name" value="MecA_N"/>
    <property type="match status" value="1"/>
</dbReference>
<dbReference type="RefSeq" id="WP_290194511.1">
    <property type="nucleotide sequence ID" value="NZ_CP047654.1"/>
</dbReference>
<comment type="caution">
    <text evidence="5">The sequence shown here is derived from an EMBL/GenBank/DDBJ whole genome shotgun (WGS) entry which is preliminary data.</text>
</comment>
<evidence type="ECO:0000259" key="4">
    <source>
        <dbReference type="Pfam" id="PF05223"/>
    </source>
</evidence>
<feature type="compositionally biased region" description="Pro residues" evidence="1">
    <location>
        <begin position="608"/>
        <end position="621"/>
    </location>
</feature>
<keyword evidence="2" id="KW-0732">Signal</keyword>
<dbReference type="InterPro" id="IPR001460">
    <property type="entry name" value="PCN-bd_Tpept"/>
</dbReference>
<evidence type="ECO:0000256" key="2">
    <source>
        <dbReference type="SAM" id="SignalP"/>
    </source>
</evidence>
<feature type="domain" description="Penicillin-binding protein transpeptidase" evidence="3">
    <location>
        <begin position="327"/>
        <end position="571"/>
    </location>
</feature>
<dbReference type="InterPro" id="IPR012338">
    <property type="entry name" value="Beta-lactam/transpept-like"/>
</dbReference>
<dbReference type="PROSITE" id="PS51257">
    <property type="entry name" value="PROKAR_LIPOPROTEIN"/>
    <property type="match status" value="1"/>
</dbReference>
<evidence type="ECO:0000256" key="1">
    <source>
        <dbReference type="SAM" id="MobiDB-lite"/>
    </source>
</evidence>
<proteinExistence type="predicted"/>
<dbReference type="SUPFAM" id="SSF56601">
    <property type="entry name" value="beta-lactamase/transpeptidase-like"/>
    <property type="match status" value="1"/>
</dbReference>
<feature type="chain" id="PRO_5046200346" description="Cell division protein FtsI/penicillin-binding protein 2" evidence="2">
    <location>
        <begin position="21"/>
        <end position="621"/>
    </location>
</feature>
<dbReference type="SUPFAM" id="SSF54427">
    <property type="entry name" value="NTF2-like"/>
    <property type="match status" value="1"/>
</dbReference>
<organism evidence="5 6">
    <name type="scientific">Corynebacterium guangdongense</name>
    <dbReference type="NCBI Taxonomy" id="1783348"/>
    <lineage>
        <taxon>Bacteria</taxon>
        <taxon>Bacillati</taxon>
        <taxon>Actinomycetota</taxon>
        <taxon>Actinomycetes</taxon>
        <taxon>Mycobacteriales</taxon>
        <taxon>Corynebacteriaceae</taxon>
        <taxon>Corynebacterium</taxon>
    </lineage>
</organism>
<dbReference type="Pfam" id="PF00905">
    <property type="entry name" value="Transpeptidase"/>
    <property type="match status" value="1"/>
</dbReference>
<evidence type="ECO:0000313" key="5">
    <source>
        <dbReference type="EMBL" id="MDR7329587.1"/>
    </source>
</evidence>
<dbReference type="PANTHER" id="PTHR30627:SF24">
    <property type="entry name" value="PENICILLIN-BINDING PROTEIN 4B"/>
    <property type="match status" value="1"/>
</dbReference>
<accession>A0ABU1ZXB8</accession>
<evidence type="ECO:0000313" key="6">
    <source>
        <dbReference type="Proteomes" id="UP001180840"/>
    </source>
</evidence>
<protein>
    <recommendedName>
        <fullName evidence="7">Cell division protein FtsI/penicillin-binding protein 2</fullName>
    </recommendedName>
</protein>
<evidence type="ECO:0008006" key="7">
    <source>
        <dbReference type="Google" id="ProtNLM"/>
    </source>
</evidence>
<name>A0ABU1ZXB8_9CORY</name>
<reference evidence="5" key="1">
    <citation type="submission" date="2023-07" db="EMBL/GenBank/DDBJ databases">
        <title>Sequencing the genomes of 1000 actinobacteria strains.</title>
        <authorList>
            <person name="Klenk H.-P."/>
        </authorList>
    </citation>
    <scope>NUCLEOTIDE SEQUENCE</scope>
    <source>
        <strain evidence="5">DSM 107476</strain>
    </source>
</reference>
<dbReference type="InterPro" id="IPR007887">
    <property type="entry name" value="MecA_N"/>
</dbReference>
<feature type="signal peptide" evidence="2">
    <location>
        <begin position="1"/>
        <end position="20"/>
    </location>
</feature>
<gene>
    <name evidence="5" type="ORF">J2S39_001263</name>
</gene>
<feature type="domain" description="NTF2-like N-terminal transpeptidase" evidence="4">
    <location>
        <begin position="28"/>
        <end position="135"/>
    </location>
</feature>
<dbReference type="EMBL" id="JAVDXZ010000001">
    <property type="protein sequence ID" value="MDR7329587.1"/>
    <property type="molecule type" value="Genomic_DNA"/>
</dbReference>
<dbReference type="InterPro" id="IPR050515">
    <property type="entry name" value="Beta-lactam/transpept"/>
</dbReference>
<feature type="region of interest" description="Disordered" evidence="1">
    <location>
        <begin position="601"/>
        <end position="621"/>
    </location>
</feature>
<dbReference type="Gene3D" id="3.40.710.10">
    <property type="entry name" value="DD-peptidase/beta-lactamase superfamily"/>
    <property type="match status" value="1"/>
</dbReference>
<keyword evidence="6" id="KW-1185">Reference proteome</keyword>
<dbReference type="PANTHER" id="PTHR30627">
    <property type="entry name" value="PEPTIDOGLYCAN D,D-TRANSPEPTIDASE"/>
    <property type="match status" value="1"/>
</dbReference>